<keyword evidence="2" id="KW-1185">Reference proteome</keyword>
<protein>
    <submittedName>
        <fullName evidence="1">DUF2971 domain-containing protein</fullName>
    </submittedName>
</protein>
<dbReference type="RefSeq" id="WP_019234217.1">
    <property type="nucleotide sequence ID" value="NZ_CAAAHR010000078.1"/>
</dbReference>
<organism evidence="1 2">
    <name type="scientific">Legionella anisa</name>
    <dbReference type="NCBI Taxonomy" id="28082"/>
    <lineage>
        <taxon>Bacteria</taxon>
        <taxon>Pseudomonadati</taxon>
        <taxon>Pseudomonadota</taxon>
        <taxon>Gammaproteobacteria</taxon>
        <taxon>Legionellales</taxon>
        <taxon>Legionellaceae</taxon>
        <taxon>Legionella</taxon>
    </lineage>
</organism>
<sequence length="327" mass="39034">MEEIENLINGFAKKCNEFLTKHNYKFSSKKILYHYTSIENFKKIIEGKRFVFTYYKNLNDTLELTYGYKVFKELLSKKDMPEIRKFEKNLEDLLLGNNFNSYISSFSEEHDNLSLWRLYGDDGYGVSIGISPEFPLLSKEKTEQPVVANVIYSEAIFRNDFNKLCERIKIIFNSQLFKKNNAKEQQKALNQLYSHLFKYCFSICLVTKHKSYSHEAEVRLLLRDGKYSHFHDYPNGFYFPKKRFLPMIRPASKRVIRFENDFSINSEYRESKKISLYSYKLETSFLKEIWLGPKVPNNTIINFENYLKKNDFNISIIKINKKELPYQ</sequence>
<dbReference type="Pfam" id="PF11185">
    <property type="entry name" value="DUF2971"/>
    <property type="match status" value="1"/>
</dbReference>
<accession>A0AAX0WQT1</accession>
<proteinExistence type="predicted"/>
<dbReference type="Proteomes" id="UP000192511">
    <property type="component" value="Unassembled WGS sequence"/>
</dbReference>
<dbReference type="AlphaFoldDB" id="A0AAX0WQT1"/>
<dbReference type="EMBL" id="NBTX02000004">
    <property type="protein sequence ID" value="PNL60891.1"/>
    <property type="molecule type" value="Genomic_DNA"/>
</dbReference>
<gene>
    <name evidence="1" type="ORF">A6J39_006490</name>
</gene>
<evidence type="ECO:0000313" key="2">
    <source>
        <dbReference type="Proteomes" id="UP000192511"/>
    </source>
</evidence>
<reference evidence="1" key="1">
    <citation type="submission" date="2017-12" db="EMBL/GenBank/DDBJ databases">
        <title>FDA dAtabase for Regulatory Grade micrObial Sequences (FDA-ARGOS): Supporting development and validation of Infectious Disease Dx tests.</title>
        <authorList>
            <person name="Kerrigan L."/>
            <person name="Tallon L.J."/>
            <person name="Sadzewicz L."/>
            <person name="Sengamalay N."/>
            <person name="Ott S."/>
            <person name="Godinez A."/>
            <person name="Nagaraj S."/>
            <person name="Vavikolanu K."/>
            <person name="Vyas G."/>
            <person name="Nadendla S."/>
            <person name="Aluvathingal J."/>
            <person name="Sichtig H."/>
        </authorList>
    </citation>
    <scope>NUCLEOTIDE SEQUENCE [LARGE SCALE GENOMIC DNA]</scope>
    <source>
        <strain evidence="1">FDAARGOS_200</strain>
    </source>
</reference>
<dbReference type="InterPro" id="IPR021352">
    <property type="entry name" value="DUF2971"/>
</dbReference>
<comment type="caution">
    <text evidence="1">The sequence shown here is derived from an EMBL/GenBank/DDBJ whole genome shotgun (WGS) entry which is preliminary data.</text>
</comment>
<dbReference type="GeneID" id="98066787"/>
<evidence type="ECO:0000313" key="1">
    <source>
        <dbReference type="EMBL" id="PNL60891.1"/>
    </source>
</evidence>
<name>A0AAX0WQT1_9GAMM</name>